<accession>A0ABT0EZD9</accession>
<proteinExistence type="predicted"/>
<dbReference type="EMBL" id="JAKNRW010000008">
    <property type="protein sequence ID" value="MCK1791116.1"/>
    <property type="molecule type" value="Genomic_DNA"/>
</dbReference>
<evidence type="ECO:0000313" key="1">
    <source>
        <dbReference type="EMBL" id="MCK1791116.1"/>
    </source>
</evidence>
<organism evidence="1 2">
    <name type="scientific">Pseudomonas violetae</name>
    <dbReference type="NCBI Taxonomy" id="2915813"/>
    <lineage>
        <taxon>Bacteria</taxon>
        <taxon>Pseudomonadati</taxon>
        <taxon>Pseudomonadota</taxon>
        <taxon>Gammaproteobacteria</taxon>
        <taxon>Pseudomonadales</taxon>
        <taxon>Pseudomonadaceae</taxon>
        <taxon>Pseudomonas</taxon>
    </lineage>
</organism>
<evidence type="ECO:0000313" key="2">
    <source>
        <dbReference type="Proteomes" id="UP001299876"/>
    </source>
</evidence>
<keyword evidence="2" id="KW-1185">Reference proteome</keyword>
<sequence>MIYMLDPAGRAVIARSHCEVEGPCFLATITSVHTGKRDRAAMINCAYELQYYLHCSEDVVIEELQMLCPPTVNGGDAWSLEDLVQIVFFEGVETNDTAVVYRTSQSVYKLGELDLRMKKNRRIWYSKRLLRSQIPRISNRASELCGQHLYAPLYAKPAREL</sequence>
<dbReference type="Proteomes" id="UP001299876">
    <property type="component" value="Unassembled WGS sequence"/>
</dbReference>
<gene>
    <name evidence="1" type="ORF">L9059_13170</name>
</gene>
<reference evidence="1 2" key="1">
    <citation type="submission" date="2022-02" db="EMBL/GenBank/DDBJ databases">
        <title>Comparative genomics of the first Antarctic Pseudomonas spp. capable of biotransforming 2,4,6-Trinitrotoluene.</title>
        <authorList>
            <person name="Cabrera M.A."/>
            <person name="Marquez S.L."/>
            <person name="Perez-Donoso J.M."/>
        </authorList>
    </citation>
    <scope>NUCLEOTIDE SEQUENCE [LARGE SCALE GENOMIC DNA]</scope>
    <source>
        <strain evidence="1 2">TNT19</strain>
    </source>
</reference>
<name>A0ABT0EZD9_9PSED</name>
<comment type="caution">
    <text evidence="1">The sequence shown here is derived from an EMBL/GenBank/DDBJ whole genome shotgun (WGS) entry which is preliminary data.</text>
</comment>
<protein>
    <submittedName>
        <fullName evidence="1">Uncharacterized protein</fullName>
    </submittedName>
</protein>